<reference evidence="4" key="1">
    <citation type="journal article" date="2019" name="Int. J. Syst. Evol. Microbiol.">
        <title>The Global Catalogue of Microorganisms (GCM) 10K type strain sequencing project: providing services to taxonomists for standard genome sequencing and annotation.</title>
        <authorList>
            <consortium name="The Broad Institute Genomics Platform"/>
            <consortium name="The Broad Institute Genome Sequencing Center for Infectious Disease"/>
            <person name="Wu L."/>
            <person name="Ma J."/>
        </authorList>
    </citation>
    <scope>NUCLEOTIDE SEQUENCE [LARGE SCALE GENOMIC DNA]</scope>
    <source>
        <strain evidence="4">CGMCC 1.12931</strain>
    </source>
</reference>
<evidence type="ECO:0000256" key="1">
    <source>
        <dbReference type="ARBA" id="ARBA00022729"/>
    </source>
</evidence>
<evidence type="ECO:0000259" key="2">
    <source>
        <dbReference type="Pfam" id="PF13205"/>
    </source>
</evidence>
<gene>
    <name evidence="3" type="ORF">GCM10010832_03220</name>
</gene>
<dbReference type="PROSITE" id="PS51257">
    <property type="entry name" value="PROKAR_LIPOPROTEIN"/>
    <property type="match status" value="1"/>
</dbReference>
<evidence type="ECO:0000313" key="3">
    <source>
        <dbReference type="EMBL" id="GGE25831.1"/>
    </source>
</evidence>
<comment type="caution">
    <text evidence="3">The sequence shown here is derived from an EMBL/GenBank/DDBJ whole genome shotgun (WGS) entry which is preliminary data.</text>
</comment>
<sequence length="541" mass="63042">MKIREFLAILFVSLLVYACAQRGRPDGGPIDEDPPKIVTERPANFSNFFDKEELEITFNEFIKLDDPRNQIIFSPPIEPRPQILPMGLASKTLSIKFDLDSLQKETTYTINFGKSIEDNNEGNTFPFYKYVFSTGSYLDSLAIQGKVYQPSKRVADEFISILLYQIDSVYSDSVVYQKMPTYISYTQDSTNTFQLENMKAGKYKLVAISDKNNNYKFEAAQDEIGFLQDTIVLPRDHEESFSLSLFKEAVDFKAERPEQDNLNKIIFGYRGEITKENHSIELLGEKPDDFTYQIWKEKDADTLNYWFKPYLERDSLLFVFGNEKKFDTVYFYPKELEIPDSLKIAFEPKGNIYYDEPIKITANIPLVEFEKDSMLLMNTKDSVAVDFSLALDKYRNQLEVQFEKNEQKSYELQILPGGVTSFFDEVNDTLSLKVSTKKYSDYGNLVLTLQNIKSYPIIVQLITAEDEVKYEQFSENAQVFEFNYLEPAEYYIRVIYDENKNQKWDTGDYLEKIQPEAVDYYMEPIKIRANWDDSHVISLPD</sequence>
<dbReference type="RefSeq" id="WP_188457328.1">
    <property type="nucleotide sequence ID" value="NZ_BMGM01000001.1"/>
</dbReference>
<proteinExistence type="predicted"/>
<dbReference type="Proteomes" id="UP000599179">
    <property type="component" value="Unassembled WGS sequence"/>
</dbReference>
<organism evidence="3 4">
    <name type="scientific">Psychroflexus planctonicus</name>
    <dbReference type="NCBI Taxonomy" id="1526575"/>
    <lineage>
        <taxon>Bacteria</taxon>
        <taxon>Pseudomonadati</taxon>
        <taxon>Bacteroidota</taxon>
        <taxon>Flavobacteriia</taxon>
        <taxon>Flavobacteriales</taxon>
        <taxon>Flavobacteriaceae</taxon>
        <taxon>Psychroflexus</taxon>
    </lineage>
</organism>
<protein>
    <recommendedName>
        <fullName evidence="2">SbsA Ig-like domain-containing protein</fullName>
    </recommendedName>
</protein>
<dbReference type="InterPro" id="IPR032812">
    <property type="entry name" value="SbsA_Ig"/>
</dbReference>
<evidence type="ECO:0000313" key="4">
    <source>
        <dbReference type="Proteomes" id="UP000599179"/>
    </source>
</evidence>
<dbReference type="Pfam" id="PF13205">
    <property type="entry name" value="Big_5"/>
    <property type="match status" value="1"/>
</dbReference>
<feature type="domain" description="SbsA Ig-like" evidence="2">
    <location>
        <begin position="31"/>
        <end position="134"/>
    </location>
</feature>
<accession>A0ABQ1SDZ1</accession>
<dbReference type="EMBL" id="BMGM01000001">
    <property type="protein sequence ID" value="GGE25831.1"/>
    <property type="molecule type" value="Genomic_DNA"/>
</dbReference>
<keyword evidence="4" id="KW-1185">Reference proteome</keyword>
<keyword evidence="1" id="KW-0732">Signal</keyword>
<name>A0ABQ1SDZ1_9FLAO</name>